<protein>
    <submittedName>
        <fullName evidence="10">Uncharacterized protein</fullName>
    </submittedName>
</protein>
<comment type="subcellular location">
    <subcellularLocation>
        <location evidence="1">Cell inner membrane</location>
        <topology evidence="1">Multi-pass membrane protein</topology>
    </subcellularLocation>
</comment>
<keyword evidence="11" id="KW-1185">Reference proteome</keyword>
<dbReference type="RefSeq" id="WP_131834618.1">
    <property type="nucleotide sequence ID" value="NZ_SMFY01000001.1"/>
</dbReference>
<dbReference type="InterPro" id="IPR007272">
    <property type="entry name" value="Sulf_transp_TsuA/YedE"/>
</dbReference>
<keyword evidence="6 9" id="KW-1133">Transmembrane helix</keyword>
<evidence type="ECO:0000256" key="4">
    <source>
        <dbReference type="ARBA" id="ARBA00022519"/>
    </source>
</evidence>
<gene>
    <name evidence="10" type="ORF">EV667_1506</name>
</gene>
<evidence type="ECO:0000256" key="5">
    <source>
        <dbReference type="ARBA" id="ARBA00022692"/>
    </source>
</evidence>
<evidence type="ECO:0000256" key="8">
    <source>
        <dbReference type="ARBA" id="ARBA00035655"/>
    </source>
</evidence>
<dbReference type="OrthoDB" id="9814020at2"/>
<feature type="transmembrane region" description="Helical" evidence="9">
    <location>
        <begin position="125"/>
        <end position="142"/>
    </location>
</feature>
<evidence type="ECO:0000256" key="1">
    <source>
        <dbReference type="ARBA" id="ARBA00004429"/>
    </source>
</evidence>
<evidence type="ECO:0000313" key="10">
    <source>
        <dbReference type="EMBL" id="TCK31397.1"/>
    </source>
</evidence>
<keyword evidence="5 9" id="KW-0812">Transmembrane</keyword>
<dbReference type="PANTHER" id="PTHR30574:SF1">
    <property type="entry name" value="SULPHUR TRANSPORT DOMAIN-CONTAINING PROTEIN"/>
    <property type="match status" value="1"/>
</dbReference>
<dbReference type="AlphaFoldDB" id="A0A4R1I7L9"/>
<keyword evidence="2" id="KW-0813">Transport</keyword>
<evidence type="ECO:0000313" key="11">
    <source>
        <dbReference type="Proteomes" id="UP000295030"/>
    </source>
</evidence>
<comment type="caution">
    <text evidence="10">The sequence shown here is derived from an EMBL/GenBank/DDBJ whole genome shotgun (WGS) entry which is preliminary data.</text>
</comment>
<feature type="transmembrane region" description="Helical" evidence="9">
    <location>
        <begin position="55"/>
        <end position="75"/>
    </location>
</feature>
<comment type="similarity">
    <text evidence="8">Belongs to the TsuA/YedE (TC 9.B.102) family.</text>
</comment>
<evidence type="ECO:0000256" key="2">
    <source>
        <dbReference type="ARBA" id="ARBA00022448"/>
    </source>
</evidence>
<reference evidence="10 11" key="1">
    <citation type="submission" date="2019-03" db="EMBL/GenBank/DDBJ databases">
        <title>Genomic Encyclopedia of Type Strains, Phase IV (KMG-IV): sequencing the most valuable type-strain genomes for metagenomic binning, comparative biology and taxonomic classification.</title>
        <authorList>
            <person name="Goeker M."/>
        </authorList>
    </citation>
    <scope>NUCLEOTIDE SEQUENCE [LARGE SCALE GENOMIC DNA]</scope>
    <source>
        <strain evidence="10 11">DSM 101</strain>
    </source>
</reference>
<accession>A0A4R1I7L9</accession>
<keyword evidence="4" id="KW-0997">Cell inner membrane</keyword>
<dbReference type="Proteomes" id="UP000295030">
    <property type="component" value="Unassembled WGS sequence"/>
</dbReference>
<feature type="transmembrane region" description="Helical" evidence="9">
    <location>
        <begin position="6"/>
        <end position="26"/>
    </location>
</feature>
<sequence>MTEFTPIASLIGGALIGLSAVLMMLAEGRIAGISGIASRLLPPYGDKSSAERSAFAGRLAFVAGLVAAPFLYAAATGTAVVQTVSSNLALMAVAGLLVGFGSVWGSGCTSGHGVCGLSRLSRRSFVATGVFMAAGFATVYVMRHVMGS</sequence>
<name>A0A4R1I7L9_ANCAQ</name>
<dbReference type="EMBL" id="SMFY01000001">
    <property type="protein sequence ID" value="TCK31397.1"/>
    <property type="molecule type" value="Genomic_DNA"/>
</dbReference>
<evidence type="ECO:0000256" key="7">
    <source>
        <dbReference type="ARBA" id="ARBA00023136"/>
    </source>
</evidence>
<proteinExistence type="inferred from homology"/>
<evidence type="ECO:0000256" key="9">
    <source>
        <dbReference type="SAM" id="Phobius"/>
    </source>
</evidence>
<dbReference type="GO" id="GO:0005886">
    <property type="term" value="C:plasma membrane"/>
    <property type="evidence" value="ECO:0007669"/>
    <property type="project" value="UniProtKB-SubCell"/>
</dbReference>
<evidence type="ECO:0000256" key="3">
    <source>
        <dbReference type="ARBA" id="ARBA00022475"/>
    </source>
</evidence>
<organism evidence="10 11">
    <name type="scientific">Ancylobacter aquaticus</name>
    <dbReference type="NCBI Taxonomy" id="100"/>
    <lineage>
        <taxon>Bacteria</taxon>
        <taxon>Pseudomonadati</taxon>
        <taxon>Pseudomonadota</taxon>
        <taxon>Alphaproteobacteria</taxon>
        <taxon>Hyphomicrobiales</taxon>
        <taxon>Xanthobacteraceae</taxon>
        <taxon>Ancylobacter</taxon>
    </lineage>
</organism>
<keyword evidence="3" id="KW-1003">Cell membrane</keyword>
<feature type="transmembrane region" description="Helical" evidence="9">
    <location>
        <begin position="87"/>
        <end position="104"/>
    </location>
</feature>
<keyword evidence="7 9" id="KW-0472">Membrane</keyword>
<evidence type="ECO:0000256" key="6">
    <source>
        <dbReference type="ARBA" id="ARBA00022989"/>
    </source>
</evidence>
<dbReference type="PANTHER" id="PTHR30574">
    <property type="entry name" value="INNER MEMBRANE PROTEIN YEDE"/>
    <property type="match status" value="1"/>
</dbReference>
<dbReference type="Pfam" id="PF04143">
    <property type="entry name" value="Sulf_transp"/>
    <property type="match status" value="1"/>
</dbReference>